<organism evidence="1 2">
    <name type="scientific">Nocardia tenerifensis</name>
    <dbReference type="NCBI Taxonomy" id="228006"/>
    <lineage>
        <taxon>Bacteria</taxon>
        <taxon>Bacillati</taxon>
        <taxon>Actinomycetota</taxon>
        <taxon>Actinomycetes</taxon>
        <taxon>Mycobacteriales</taxon>
        <taxon>Nocardiaceae</taxon>
        <taxon>Nocardia</taxon>
    </lineage>
</organism>
<dbReference type="Proteomes" id="UP000247569">
    <property type="component" value="Unassembled WGS sequence"/>
</dbReference>
<dbReference type="AlphaFoldDB" id="A0A318K7K7"/>
<gene>
    <name evidence="1" type="ORF">DFR70_102348</name>
</gene>
<keyword evidence="2" id="KW-1185">Reference proteome</keyword>
<evidence type="ECO:0000313" key="1">
    <source>
        <dbReference type="EMBL" id="PXX68664.1"/>
    </source>
</evidence>
<accession>A0A318K7K7</accession>
<sequence>MPATFPPSRTVVTPEAGDYRDREWTVAETANGACLITDERVAAVELTGAMAADVRRYLRANNLSGPILEFPGAERREIHLVVGIAKAARAIEALRGAGVTVHSDGASIPLPPTRLSAGSPEWAVSPTEARWIPPLVALAAAVHATNPSRHRLLAELAC</sequence>
<dbReference type="EMBL" id="QJKF01000002">
    <property type="protein sequence ID" value="PXX68664.1"/>
    <property type="molecule type" value="Genomic_DNA"/>
</dbReference>
<name>A0A318K7K7_9NOCA</name>
<proteinExistence type="predicted"/>
<protein>
    <recommendedName>
        <fullName evidence="3">Bifunctional DNA primase/polymerase-like protein</fullName>
    </recommendedName>
</protein>
<reference evidence="1 2" key="1">
    <citation type="submission" date="2018-05" db="EMBL/GenBank/DDBJ databases">
        <title>Genomic Encyclopedia of Type Strains, Phase IV (KMG-IV): sequencing the most valuable type-strain genomes for metagenomic binning, comparative biology and taxonomic classification.</title>
        <authorList>
            <person name="Goeker M."/>
        </authorList>
    </citation>
    <scope>NUCLEOTIDE SEQUENCE [LARGE SCALE GENOMIC DNA]</scope>
    <source>
        <strain evidence="1 2">DSM 44704</strain>
    </source>
</reference>
<evidence type="ECO:0000313" key="2">
    <source>
        <dbReference type="Proteomes" id="UP000247569"/>
    </source>
</evidence>
<evidence type="ECO:0008006" key="3">
    <source>
        <dbReference type="Google" id="ProtNLM"/>
    </source>
</evidence>
<comment type="caution">
    <text evidence="1">The sequence shown here is derived from an EMBL/GenBank/DDBJ whole genome shotgun (WGS) entry which is preliminary data.</text>
</comment>